<comment type="caution">
    <text evidence="2">The sequence shown here is derived from an EMBL/GenBank/DDBJ whole genome shotgun (WGS) entry which is preliminary data.</text>
</comment>
<evidence type="ECO:0000313" key="3">
    <source>
        <dbReference type="Proteomes" id="UP000530928"/>
    </source>
</evidence>
<evidence type="ECO:0008006" key="4">
    <source>
        <dbReference type="Google" id="ProtNLM"/>
    </source>
</evidence>
<keyword evidence="3" id="KW-1185">Reference proteome</keyword>
<dbReference type="AlphaFoldDB" id="A0A7W0CF27"/>
<dbReference type="EMBL" id="JACDUR010000001">
    <property type="protein sequence ID" value="MBA2889936.1"/>
    <property type="molecule type" value="Genomic_DNA"/>
</dbReference>
<protein>
    <recommendedName>
        <fullName evidence="4">DUF4388 domain-containing protein</fullName>
    </recommendedName>
</protein>
<evidence type="ECO:0000313" key="2">
    <source>
        <dbReference type="EMBL" id="MBA2889936.1"/>
    </source>
</evidence>
<dbReference type="RefSeq" id="WP_181608673.1">
    <property type="nucleotide sequence ID" value="NZ_BAABAM010000001.1"/>
</dbReference>
<organism evidence="2 3">
    <name type="scientific">Nonomuraea soli</name>
    <dbReference type="NCBI Taxonomy" id="1032476"/>
    <lineage>
        <taxon>Bacteria</taxon>
        <taxon>Bacillati</taxon>
        <taxon>Actinomycetota</taxon>
        <taxon>Actinomycetes</taxon>
        <taxon>Streptosporangiales</taxon>
        <taxon>Streptosporangiaceae</taxon>
        <taxon>Nonomuraea</taxon>
    </lineage>
</organism>
<proteinExistence type="predicted"/>
<sequence length="291" mass="30168">MTSPSGLPVPVGASAALHLLQALARVPAERLSGTLTVTGYPGGVFHLREGSVMAVESPGAPSVATILLATGRITEGQWAAGSGALAPESLARASVGPATLHAMQAMVTLDGAFAVAAGRIDEVELIEGEPAAGWDPAHGVEPGVLLGEAERRLRALALSRVPICPFGDRPLLAGPVAACANRARREVLEKVNGRRSCRDIAFLLGRGLYVTTMEVAGLLAEGMVSLPEPPGEDPPRDGAAPDVHAAALPRRSRGASGINRPEVVRATFRPPFQARMRIPEKGPIEPDEAPE</sequence>
<reference evidence="2 3" key="1">
    <citation type="submission" date="2020-07" db="EMBL/GenBank/DDBJ databases">
        <title>Genomic Encyclopedia of Type Strains, Phase IV (KMG-IV): sequencing the most valuable type-strain genomes for metagenomic binning, comparative biology and taxonomic classification.</title>
        <authorList>
            <person name="Goeker M."/>
        </authorList>
    </citation>
    <scope>NUCLEOTIDE SEQUENCE [LARGE SCALE GENOMIC DNA]</scope>
    <source>
        <strain evidence="2 3">DSM 45533</strain>
    </source>
</reference>
<dbReference type="Proteomes" id="UP000530928">
    <property type="component" value="Unassembled WGS sequence"/>
</dbReference>
<evidence type="ECO:0000256" key="1">
    <source>
        <dbReference type="SAM" id="MobiDB-lite"/>
    </source>
</evidence>
<name>A0A7W0CF27_9ACTN</name>
<feature type="region of interest" description="Disordered" evidence="1">
    <location>
        <begin position="226"/>
        <end position="291"/>
    </location>
</feature>
<accession>A0A7W0CF27</accession>
<gene>
    <name evidence="2" type="ORF">HNR30_001271</name>
</gene>